<name>A0A3G5AAT6_9VIRU</name>
<evidence type="ECO:0000313" key="1">
    <source>
        <dbReference type="EMBL" id="AYV83704.1"/>
    </source>
</evidence>
<organism evidence="1">
    <name type="scientific">Hyperionvirus sp</name>
    <dbReference type="NCBI Taxonomy" id="2487770"/>
    <lineage>
        <taxon>Viruses</taxon>
        <taxon>Varidnaviria</taxon>
        <taxon>Bamfordvirae</taxon>
        <taxon>Nucleocytoviricota</taxon>
        <taxon>Megaviricetes</taxon>
        <taxon>Imitervirales</taxon>
        <taxon>Mimiviridae</taxon>
        <taxon>Klosneuvirinae</taxon>
    </lineage>
</organism>
<reference evidence="1" key="1">
    <citation type="submission" date="2018-10" db="EMBL/GenBank/DDBJ databases">
        <title>Hidden diversity of soil giant viruses.</title>
        <authorList>
            <person name="Schulz F."/>
            <person name="Alteio L."/>
            <person name="Goudeau D."/>
            <person name="Ryan E.M."/>
            <person name="Malmstrom R.R."/>
            <person name="Blanchard J."/>
            <person name="Woyke T."/>
        </authorList>
    </citation>
    <scope>NUCLEOTIDE SEQUENCE</scope>
    <source>
        <strain evidence="1">HYV1</strain>
    </source>
</reference>
<sequence length="441" mass="51490">MNKQDILNLINELTTSMSVNNNLRSEEIIDIIIAQPSKEIFSEIPFCTMALNCYEAAWKGNLRLITFLFKSKLHKNKQVNYMMMAMAAEDCHLEVVQFLLNIEKYMEDDNFLYGLQSPLPKESMISIILSAAFGQPCFKTNKKSIMSPEEKSIRLEITQEILKYHMETVMAHKYILITLITSCEVLGFVEIIRYLIDELKIDPAECLYGLGYERLYQRACFHSQKNVAQYYFEKMLSSHGNSEETNLRAIIRLFDTMTLGSKTLNFIVMTYDIGSEMLTDKVSFQIAVIKYFWGSNGTFEYSAAIIDFLLGEAKRLKIIDTMGLDKYIRAASYFSYVKQFEISIVYNTQLLNNDLKFIDTYLSPVKNFWRCMVLDFRMGRMDLLENFDFDRFIEVRNHFKINLIETVFENGNKINKPTKTNTCLYNLVFEYSADYINDIFD</sequence>
<evidence type="ECO:0008006" key="2">
    <source>
        <dbReference type="Google" id="ProtNLM"/>
    </source>
</evidence>
<proteinExistence type="predicted"/>
<protein>
    <recommendedName>
        <fullName evidence="2">Ankyrin repeat protein</fullName>
    </recommendedName>
</protein>
<gene>
    <name evidence="1" type="ORF">Hyperionvirus10_40</name>
</gene>
<accession>A0A3G5AAT6</accession>
<dbReference type="EMBL" id="MK072392">
    <property type="protein sequence ID" value="AYV83704.1"/>
    <property type="molecule type" value="Genomic_DNA"/>
</dbReference>